<organism evidence="2 3">
    <name type="scientific">Neomoorella glycerini</name>
    <dbReference type="NCBI Taxonomy" id="55779"/>
    <lineage>
        <taxon>Bacteria</taxon>
        <taxon>Bacillati</taxon>
        <taxon>Bacillota</taxon>
        <taxon>Clostridia</taxon>
        <taxon>Neomoorellales</taxon>
        <taxon>Neomoorellaceae</taxon>
        <taxon>Neomoorella</taxon>
    </lineage>
</organism>
<keyword evidence="3" id="KW-1185">Reference proteome</keyword>
<dbReference type="RefSeq" id="WP_156272384.1">
    <property type="nucleotide sequence ID" value="NZ_CP046244.1"/>
</dbReference>
<dbReference type="OrthoDB" id="9814817at2"/>
<accession>A0A6I5ZP65</accession>
<evidence type="ECO:0000313" key="2">
    <source>
        <dbReference type="EMBL" id="QGP91722.1"/>
    </source>
</evidence>
<sequence length="114" mass="13597">MTKKFELEEKCREMMEFAYMALRDIPRDYRYTLGADIRNSAMNLMQLIVRCRKRYYKKTTLEDMDIELETLRSFIRIAADTNVISKGEYGAWAEKLDEIGRLIGGWQRSVRNKQ</sequence>
<dbReference type="CDD" id="cd16376">
    <property type="entry name" value="Avd_like"/>
    <property type="match status" value="1"/>
</dbReference>
<feature type="domain" description="bAvd-like" evidence="1">
    <location>
        <begin position="7"/>
        <end position="110"/>
    </location>
</feature>
<dbReference type="Pfam" id="PF22296">
    <property type="entry name" value="bAvd"/>
    <property type="match status" value="1"/>
</dbReference>
<dbReference type="NCBIfam" id="NF033474">
    <property type="entry name" value="DivGenRetAVD"/>
    <property type="match status" value="1"/>
</dbReference>
<dbReference type="AlphaFoldDB" id="A0A6I5ZP65"/>
<dbReference type="InterPro" id="IPR036583">
    <property type="entry name" value="23S_rRNA_IVS_sf"/>
</dbReference>
<dbReference type="InterPro" id="IPR055360">
    <property type="entry name" value="bAvd"/>
</dbReference>
<name>A0A6I5ZP65_9FIRM</name>
<proteinExistence type="predicted"/>
<dbReference type="SUPFAM" id="SSF158446">
    <property type="entry name" value="IVS-encoded protein-like"/>
    <property type="match status" value="1"/>
</dbReference>
<gene>
    <name evidence="2" type="ORF">MGLY_10640</name>
</gene>
<dbReference type="Gene3D" id="1.20.1440.60">
    <property type="entry name" value="23S rRNA-intervening sequence"/>
    <property type="match status" value="1"/>
</dbReference>
<dbReference type="EMBL" id="CP046244">
    <property type="protein sequence ID" value="QGP91722.1"/>
    <property type="molecule type" value="Genomic_DNA"/>
</dbReference>
<reference evidence="2 3" key="1">
    <citation type="submission" date="2019-11" db="EMBL/GenBank/DDBJ databases">
        <title>Genome sequence of Moorella glycerini DSM11254.</title>
        <authorList>
            <person name="Poehlein A."/>
            <person name="Boeer T."/>
            <person name="Daniel R."/>
        </authorList>
    </citation>
    <scope>NUCLEOTIDE SEQUENCE [LARGE SCALE GENOMIC DNA]</scope>
    <source>
        <strain evidence="2 3">DSM 11254</strain>
    </source>
</reference>
<evidence type="ECO:0000313" key="3">
    <source>
        <dbReference type="Proteomes" id="UP000425916"/>
    </source>
</evidence>
<protein>
    <submittedName>
        <fullName evidence="2">23S rRNA-intervening sequence protein</fullName>
    </submittedName>
</protein>
<evidence type="ECO:0000259" key="1">
    <source>
        <dbReference type="Pfam" id="PF22296"/>
    </source>
</evidence>
<dbReference type="Proteomes" id="UP000425916">
    <property type="component" value="Chromosome"/>
</dbReference>